<reference evidence="1 2" key="1">
    <citation type="journal article" date="2012" name="Front. Microbiol.">
        <title>Redundancy and modularity in membrane-associated dissimilatory nitrate reduction in Bacillus.</title>
        <authorList>
            <person name="Heylen K."/>
            <person name="Keltjens J."/>
        </authorList>
    </citation>
    <scope>NUCLEOTIDE SEQUENCE [LARGE SCALE GENOMIC DNA]</scope>
    <source>
        <strain evidence="1 2">LMG 9581</strain>
    </source>
</reference>
<dbReference type="InterPro" id="IPR011042">
    <property type="entry name" value="6-blade_b-propeller_TolB-like"/>
</dbReference>
<proteinExistence type="predicted"/>
<dbReference type="RefSeq" id="WP_003333290.1">
    <property type="nucleotide sequence ID" value="NZ_AJLR01000152.1"/>
</dbReference>
<accession>K6DPR4</accession>
<evidence type="ECO:0000313" key="1">
    <source>
        <dbReference type="EMBL" id="EKN62781.1"/>
    </source>
</evidence>
<keyword evidence="2" id="KW-1185">Reference proteome</keyword>
<evidence type="ECO:0000313" key="2">
    <source>
        <dbReference type="Proteomes" id="UP000006315"/>
    </source>
</evidence>
<dbReference type="AlphaFoldDB" id="K6DPR4"/>
<sequence length="334" mass="38639">MRFFISVLVIIILSAFGSLNGISETELSHPNNNGDSYNQENIESTWQGRLYTPTYLTKIDNNYFIVDCWHHRVIFSDKVSLPIEEWDELDDNLGGPHSIATDGDILVVDNTGFNKVNVYLRTENGKYTLTQESDGIGTRPHRIIYSPEKNGFYVLGSVSTDIYFFKNINGKLQLIFTKKLEFLKGAYTRSFHIIGDKMFFVSGASKISVVNYKDDSFNVITQYDVPEELSGMNDIIKIDDYYYITATPQKFIRTKDLNSLKEGLYEDLFDKYNLKGTPYYFEVIGEYIYLPEITEYSSILRFKIKNNEIIDFERLHDFGVPIKESQERKSELPT</sequence>
<dbReference type="EMBL" id="AJLR01000152">
    <property type="protein sequence ID" value="EKN62781.1"/>
    <property type="molecule type" value="Genomic_DNA"/>
</dbReference>
<dbReference type="PATRIC" id="fig|1131731.3.peg.4126"/>
<comment type="caution">
    <text evidence="1">The sequence shown here is derived from an EMBL/GenBank/DDBJ whole genome shotgun (WGS) entry which is preliminary data.</text>
</comment>
<gene>
    <name evidence="1" type="ORF">BAZO_20228</name>
</gene>
<dbReference type="SUPFAM" id="SSF63825">
    <property type="entry name" value="YWTD domain"/>
    <property type="match status" value="1"/>
</dbReference>
<evidence type="ECO:0008006" key="3">
    <source>
        <dbReference type="Google" id="ProtNLM"/>
    </source>
</evidence>
<organism evidence="1 2">
    <name type="scientific">Schinkia azotoformans LMG 9581</name>
    <dbReference type="NCBI Taxonomy" id="1131731"/>
    <lineage>
        <taxon>Bacteria</taxon>
        <taxon>Bacillati</taxon>
        <taxon>Bacillota</taxon>
        <taxon>Bacilli</taxon>
        <taxon>Bacillales</taxon>
        <taxon>Bacillaceae</taxon>
        <taxon>Calidifontibacillus/Schinkia group</taxon>
        <taxon>Schinkia</taxon>
    </lineage>
</organism>
<dbReference type="Proteomes" id="UP000006315">
    <property type="component" value="Unassembled WGS sequence"/>
</dbReference>
<protein>
    <recommendedName>
        <fullName evidence="3">6-bladed beta-propeller</fullName>
    </recommendedName>
</protein>
<dbReference type="Gene3D" id="2.120.10.30">
    <property type="entry name" value="TolB, C-terminal domain"/>
    <property type="match status" value="1"/>
</dbReference>
<name>K6DPR4_SCHAZ</name>